<keyword evidence="10" id="KW-0807">Transducer</keyword>
<dbReference type="GO" id="GO:0005886">
    <property type="term" value="C:plasma membrane"/>
    <property type="evidence" value="ECO:0007669"/>
    <property type="project" value="UniProtKB-SubCell"/>
</dbReference>
<feature type="transmembrane region" description="Helical" evidence="11">
    <location>
        <begin position="647"/>
        <end position="667"/>
    </location>
</feature>
<reference evidence="13" key="1">
    <citation type="thesis" date="2020" institute="ProQuest LLC" country="789 East Eisenhower Parkway, Ann Arbor, MI, USA">
        <title>Comparative Genomics and Chromosome Evolution.</title>
        <authorList>
            <person name="Mudd A.B."/>
        </authorList>
    </citation>
    <scope>NUCLEOTIDE SEQUENCE</scope>
    <source>
        <strain evidence="13">237g6f4</strain>
        <tissue evidence="13">Blood</tissue>
    </source>
</reference>
<keyword evidence="8" id="KW-0675">Receptor</keyword>
<feature type="transmembrane region" description="Helical" evidence="11">
    <location>
        <begin position="523"/>
        <end position="547"/>
    </location>
</feature>
<dbReference type="SUPFAM" id="SSF53822">
    <property type="entry name" value="Periplasmic binding protein-like I"/>
    <property type="match status" value="1"/>
</dbReference>
<dbReference type="EMBL" id="WNYA01000001">
    <property type="protein sequence ID" value="KAG8591092.1"/>
    <property type="molecule type" value="Genomic_DNA"/>
</dbReference>
<dbReference type="PROSITE" id="PS00981">
    <property type="entry name" value="G_PROTEIN_RECEP_F3_3"/>
    <property type="match status" value="1"/>
</dbReference>
<protein>
    <recommendedName>
        <fullName evidence="12">G-protein coupled receptors family 3 profile domain-containing protein</fullName>
    </recommendedName>
</protein>
<keyword evidence="14" id="KW-1185">Reference proteome</keyword>
<evidence type="ECO:0000259" key="12">
    <source>
        <dbReference type="PROSITE" id="PS50259"/>
    </source>
</evidence>
<organism evidence="13 14">
    <name type="scientific">Engystomops pustulosus</name>
    <name type="common">Tungara frog</name>
    <name type="synonym">Physalaemus pustulosus</name>
    <dbReference type="NCBI Taxonomy" id="76066"/>
    <lineage>
        <taxon>Eukaryota</taxon>
        <taxon>Metazoa</taxon>
        <taxon>Chordata</taxon>
        <taxon>Craniata</taxon>
        <taxon>Vertebrata</taxon>
        <taxon>Euteleostomi</taxon>
        <taxon>Amphibia</taxon>
        <taxon>Batrachia</taxon>
        <taxon>Anura</taxon>
        <taxon>Neobatrachia</taxon>
        <taxon>Hyloidea</taxon>
        <taxon>Leptodactylidae</taxon>
        <taxon>Leiuperinae</taxon>
        <taxon>Engystomops</taxon>
    </lineage>
</organism>
<dbReference type="Gene3D" id="2.10.50.30">
    <property type="entry name" value="GPCR, family 3, nine cysteines domain"/>
    <property type="match status" value="1"/>
</dbReference>
<evidence type="ECO:0000256" key="7">
    <source>
        <dbReference type="ARBA" id="ARBA00023136"/>
    </source>
</evidence>
<evidence type="ECO:0000256" key="11">
    <source>
        <dbReference type="SAM" id="Phobius"/>
    </source>
</evidence>
<keyword evidence="7 11" id="KW-0472">Membrane</keyword>
<dbReference type="Pfam" id="PF00003">
    <property type="entry name" value="7tm_3"/>
    <property type="match status" value="1"/>
</dbReference>
<comment type="caution">
    <text evidence="13">The sequence shown here is derived from an EMBL/GenBank/DDBJ whole genome shotgun (WGS) entry which is preliminary data.</text>
</comment>
<feature type="transmembrane region" description="Helical" evidence="11">
    <location>
        <begin position="490"/>
        <end position="511"/>
    </location>
</feature>
<keyword evidence="6" id="KW-0297">G-protein coupled receptor</keyword>
<gene>
    <name evidence="13" type="ORF">GDO81_000018</name>
</gene>
<feature type="transmembrane region" description="Helical" evidence="11">
    <location>
        <begin position="679"/>
        <end position="702"/>
    </location>
</feature>
<dbReference type="InterPro" id="IPR028082">
    <property type="entry name" value="Peripla_BP_I"/>
</dbReference>
<evidence type="ECO:0000256" key="5">
    <source>
        <dbReference type="ARBA" id="ARBA00022989"/>
    </source>
</evidence>
<dbReference type="InterPro" id="IPR017979">
    <property type="entry name" value="GPCR_3_CS"/>
</dbReference>
<evidence type="ECO:0000313" key="13">
    <source>
        <dbReference type="EMBL" id="KAG8591092.1"/>
    </source>
</evidence>
<feature type="transmembrane region" description="Helical" evidence="11">
    <location>
        <begin position="612"/>
        <end position="635"/>
    </location>
</feature>
<dbReference type="PANTHER" id="PTHR24061">
    <property type="entry name" value="CALCIUM-SENSING RECEPTOR-RELATED"/>
    <property type="match status" value="1"/>
</dbReference>
<evidence type="ECO:0000313" key="14">
    <source>
        <dbReference type="Proteomes" id="UP000824782"/>
    </source>
</evidence>
<dbReference type="InterPro" id="IPR000337">
    <property type="entry name" value="GPCR_3"/>
</dbReference>
<keyword evidence="5 11" id="KW-1133">Transmembrane helix</keyword>
<dbReference type="PRINTS" id="PR01535">
    <property type="entry name" value="VOMERONASL2R"/>
</dbReference>
<dbReference type="InterPro" id="IPR000068">
    <property type="entry name" value="GPCR_3_Ca_sens_rcpt-rel"/>
</dbReference>
<dbReference type="Gene3D" id="3.40.50.2300">
    <property type="match status" value="2"/>
</dbReference>
<comment type="subcellular location">
    <subcellularLocation>
        <location evidence="1">Cell membrane</location>
        <topology evidence="1">Multi-pass membrane protein</topology>
    </subcellularLocation>
</comment>
<keyword evidence="3 11" id="KW-0812">Transmembrane</keyword>
<proteinExistence type="predicted"/>
<dbReference type="InterPro" id="IPR001828">
    <property type="entry name" value="ANF_lig-bd_rcpt"/>
</dbReference>
<dbReference type="FunFam" id="2.10.50.30:FF:000003">
    <property type="entry name" value="Vomeronasal 2, receptor 120"/>
    <property type="match status" value="1"/>
</dbReference>
<dbReference type="InterPro" id="IPR038550">
    <property type="entry name" value="GPCR_3_9-Cys_sf"/>
</dbReference>
<evidence type="ECO:0000256" key="10">
    <source>
        <dbReference type="ARBA" id="ARBA00023224"/>
    </source>
</evidence>
<feature type="domain" description="G-protein coupled receptors family 3 profile" evidence="12">
    <location>
        <begin position="453"/>
        <end position="716"/>
    </location>
</feature>
<dbReference type="AlphaFoldDB" id="A0AAV7D4V1"/>
<evidence type="ECO:0000256" key="4">
    <source>
        <dbReference type="ARBA" id="ARBA00022729"/>
    </source>
</evidence>
<evidence type="ECO:0000256" key="9">
    <source>
        <dbReference type="ARBA" id="ARBA00023180"/>
    </source>
</evidence>
<sequence>MSAIDSKISYGATDPMLSNRALYPYLFRTAHNDHVYFSALLRLLKYFSWSWVGIVTSADDSGNKESETLFSLLNSQGICVEFTVKIPSLRFTYDDVSTHFIPFLNEKNKAMISNSSSNIIIICGTVSFYVAGILQLPNDVLSTKTFILPPSWFTNNNIVQLCFQAFNCCLGFINYMDVYVEYNNSLELLKNPYETGDMQRFLTNVCPSNYPEDKMLEDLWMMHYWCLSTNEYKNKAFEIFFKIRLHNCSGNEDIRAIPYALFSMGSPIVYNTILTLAHALHAMLESLGRDFYTSKMKSEIYRHRLHQYLRKVQYNDGSTMRLYYDDKGEMSTKYMIFNWLKFTKSVNINYVGSLTPWAPPEKQLYINTSVITWKNEKVPRSQCSENCLPGSRKIKITGRPICCYACVMCSEGEISNTTDSENCIKCLPTEWSSNKRDQCFPKSEEFLSYFDSLSMALSAVAILLWTISVLILGIFISHKDTPIVKANNKDLSFILLVSLSLCFLCVFLFIGRPVDRTCKLRQIIFSIIFSISVSSVLAKTIIVYVAFKTPRPGSPWKRLIGKKVPNSIVVVASSVEVTISVVWLYFSPPYLEQDTHSYQRKIFIQCNEGSQVGFFAVLGYLFLLAAVSFCVAYLARTLPDRFNEAKYITFSMLVFCSVWITMVPSYLSTKGKDMVAVEIFSILASSAGLLGFIFFPKCYIIFLKPEFNKKKQLTRR</sequence>
<feature type="transmembrane region" description="Helical" evidence="11">
    <location>
        <begin position="568"/>
        <end position="586"/>
    </location>
</feature>
<accession>A0AAV7D4V1</accession>
<dbReference type="InterPro" id="IPR011500">
    <property type="entry name" value="GPCR_3_9-Cys_dom"/>
</dbReference>
<dbReference type="Pfam" id="PF01094">
    <property type="entry name" value="ANF_receptor"/>
    <property type="match status" value="1"/>
</dbReference>
<dbReference type="Pfam" id="PF07562">
    <property type="entry name" value="NCD3G"/>
    <property type="match status" value="1"/>
</dbReference>
<evidence type="ECO:0000256" key="6">
    <source>
        <dbReference type="ARBA" id="ARBA00023040"/>
    </source>
</evidence>
<dbReference type="InterPro" id="IPR017978">
    <property type="entry name" value="GPCR_3_C"/>
</dbReference>
<dbReference type="PANTHER" id="PTHR24061:SF599">
    <property type="entry name" value="G-PROTEIN COUPLED RECEPTORS FAMILY 3 PROFILE DOMAIN-CONTAINING PROTEIN"/>
    <property type="match status" value="1"/>
</dbReference>
<evidence type="ECO:0000256" key="3">
    <source>
        <dbReference type="ARBA" id="ARBA00022692"/>
    </source>
</evidence>
<name>A0AAV7D4V1_ENGPU</name>
<dbReference type="PROSITE" id="PS50259">
    <property type="entry name" value="G_PROTEIN_RECEP_F3_4"/>
    <property type="match status" value="1"/>
</dbReference>
<feature type="transmembrane region" description="Helical" evidence="11">
    <location>
        <begin position="455"/>
        <end position="478"/>
    </location>
</feature>
<dbReference type="PRINTS" id="PR00248">
    <property type="entry name" value="GPCRMGR"/>
</dbReference>
<keyword evidence="4" id="KW-0732">Signal</keyword>
<keyword evidence="2" id="KW-1003">Cell membrane</keyword>
<dbReference type="GO" id="GO:0004930">
    <property type="term" value="F:G protein-coupled receptor activity"/>
    <property type="evidence" value="ECO:0007669"/>
    <property type="project" value="UniProtKB-KW"/>
</dbReference>
<evidence type="ECO:0000256" key="1">
    <source>
        <dbReference type="ARBA" id="ARBA00004651"/>
    </source>
</evidence>
<evidence type="ECO:0000256" key="8">
    <source>
        <dbReference type="ARBA" id="ARBA00023170"/>
    </source>
</evidence>
<dbReference type="InterPro" id="IPR004073">
    <property type="entry name" value="GPCR_3_vmron_rcpt_2"/>
</dbReference>
<keyword evidence="9" id="KW-0325">Glycoprotein</keyword>
<evidence type="ECO:0000256" key="2">
    <source>
        <dbReference type="ARBA" id="ARBA00022475"/>
    </source>
</evidence>
<dbReference type="Proteomes" id="UP000824782">
    <property type="component" value="Unassembled WGS sequence"/>
</dbReference>